<dbReference type="EMBL" id="JACEIP010000018">
    <property type="protein sequence ID" value="MBA4543597.1"/>
    <property type="molecule type" value="Genomic_DNA"/>
</dbReference>
<protein>
    <recommendedName>
        <fullName evidence="3">Outer membrane lipoprotein carrier protein LolA</fullName>
    </recommendedName>
</protein>
<dbReference type="RefSeq" id="WP_033101563.1">
    <property type="nucleotide sequence ID" value="NZ_JACEIP010000018.1"/>
</dbReference>
<dbReference type="OrthoDB" id="2988181at2"/>
<dbReference type="Proteomes" id="UP000530514">
    <property type="component" value="Unassembled WGS sequence"/>
</dbReference>
<accession>A0A7W2AHV1</accession>
<organism evidence="1 2">
    <name type="scientific">Thermoactinomyces daqus</name>
    <dbReference type="NCBI Taxonomy" id="1329516"/>
    <lineage>
        <taxon>Bacteria</taxon>
        <taxon>Bacillati</taxon>
        <taxon>Bacillota</taxon>
        <taxon>Bacilli</taxon>
        <taxon>Bacillales</taxon>
        <taxon>Thermoactinomycetaceae</taxon>
        <taxon>Thermoactinomyces</taxon>
    </lineage>
</organism>
<gene>
    <name evidence="1" type="ORF">H1164_11915</name>
</gene>
<evidence type="ECO:0000313" key="1">
    <source>
        <dbReference type="EMBL" id="MBA4543597.1"/>
    </source>
</evidence>
<dbReference type="AlphaFoldDB" id="A0A7W2AHV1"/>
<evidence type="ECO:0008006" key="3">
    <source>
        <dbReference type="Google" id="ProtNLM"/>
    </source>
</evidence>
<sequence length="207" mass="23998">MYWVLSLLLFIFLGVCSGDYLDHTGRSDHQAVQEREDQRVISAINRKLKESAYSYRLTVKQSGQVRAFTGQQQGENWMIQESEKKLKMERKGNHILIHVAGKEEEMTAKQAGVISPRDHLQLIKEIAKSYHPVNGGAFNVEIDQHKWLEKLKERLYLEEETPLFALSEKMQVNYRLLLAQNGTKLKKITLTIKGYDPDQEQVLTYSF</sequence>
<keyword evidence="2" id="KW-1185">Reference proteome</keyword>
<evidence type="ECO:0000313" key="2">
    <source>
        <dbReference type="Proteomes" id="UP000530514"/>
    </source>
</evidence>
<reference evidence="1 2" key="1">
    <citation type="submission" date="2020-07" db="EMBL/GenBank/DDBJ databases">
        <authorList>
            <person name="Feng H."/>
        </authorList>
    </citation>
    <scope>NUCLEOTIDE SEQUENCE [LARGE SCALE GENOMIC DNA]</scope>
    <source>
        <strain evidence="2">s-11</strain>
    </source>
</reference>
<comment type="caution">
    <text evidence="1">The sequence shown here is derived from an EMBL/GenBank/DDBJ whole genome shotgun (WGS) entry which is preliminary data.</text>
</comment>
<name>A0A7W2AHV1_9BACL</name>
<proteinExistence type="predicted"/>